<dbReference type="OrthoDB" id="10637123at2759"/>
<sequence>WLWPSALSMKTHLPNKWFRKSEKCNKGKGNDKTNTKTDGQVKIGENWYDLDFCDLAQVDLKISEMDICRDPSMDLLDEATAKRALQQIRDGSWDVVIVTPPCNTFSRVRFAQPDPKPVRSRLYPLGFPWLSDNLLEFARQGNQFIDFSFQVCFATLDAHADFLLEHPEDLGRTRSGHTPALFGSRRMLSVFSHMNVSSHLLSISADFWLSHLSQRAS</sequence>
<comment type="caution">
    <text evidence="1">The sequence shown here is derived from an EMBL/GenBank/DDBJ whole genome shotgun (WGS) entry which is preliminary data.</text>
</comment>
<name>A0A812NTC4_SYMPI</name>
<accession>A0A812NTC4</accession>
<gene>
    <name evidence="1" type="ORF">SPIL2461_LOCUS7689</name>
</gene>
<dbReference type="EMBL" id="CAJNIZ010012199">
    <property type="protein sequence ID" value="CAE7331023.1"/>
    <property type="molecule type" value="Genomic_DNA"/>
</dbReference>
<protein>
    <submittedName>
        <fullName evidence="1">Uncharacterized protein</fullName>
    </submittedName>
</protein>
<keyword evidence="2" id="KW-1185">Reference proteome</keyword>
<dbReference type="AlphaFoldDB" id="A0A812NTC4"/>
<evidence type="ECO:0000313" key="2">
    <source>
        <dbReference type="Proteomes" id="UP000649617"/>
    </source>
</evidence>
<dbReference type="Proteomes" id="UP000649617">
    <property type="component" value="Unassembled WGS sequence"/>
</dbReference>
<proteinExistence type="predicted"/>
<organism evidence="1 2">
    <name type="scientific">Symbiodinium pilosum</name>
    <name type="common">Dinoflagellate</name>
    <dbReference type="NCBI Taxonomy" id="2952"/>
    <lineage>
        <taxon>Eukaryota</taxon>
        <taxon>Sar</taxon>
        <taxon>Alveolata</taxon>
        <taxon>Dinophyceae</taxon>
        <taxon>Suessiales</taxon>
        <taxon>Symbiodiniaceae</taxon>
        <taxon>Symbiodinium</taxon>
    </lineage>
</organism>
<feature type="non-terminal residue" evidence="1">
    <location>
        <position position="217"/>
    </location>
</feature>
<reference evidence="1" key="1">
    <citation type="submission" date="2021-02" db="EMBL/GenBank/DDBJ databases">
        <authorList>
            <person name="Dougan E. K."/>
            <person name="Rhodes N."/>
            <person name="Thang M."/>
            <person name="Chan C."/>
        </authorList>
    </citation>
    <scope>NUCLEOTIDE SEQUENCE</scope>
</reference>
<evidence type="ECO:0000313" key="1">
    <source>
        <dbReference type="EMBL" id="CAE7331023.1"/>
    </source>
</evidence>